<proteinExistence type="predicted"/>
<dbReference type="OrthoDB" id="511529at2759"/>
<evidence type="ECO:0000313" key="2">
    <source>
        <dbReference type="EMBL" id="THG96823.1"/>
    </source>
</evidence>
<dbReference type="EMBL" id="SGPK01000847">
    <property type="protein sequence ID" value="THG96823.1"/>
    <property type="molecule type" value="Genomic_DNA"/>
</dbReference>
<dbReference type="Proteomes" id="UP000308199">
    <property type="component" value="Unassembled WGS sequence"/>
</dbReference>
<name>A0A4S4KFG2_9AGAM</name>
<reference evidence="2 3" key="1">
    <citation type="submission" date="2019-02" db="EMBL/GenBank/DDBJ databases">
        <title>Genome sequencing of the rare red list fungi Phellinidium pouzarii.</title>
        <authorList>
            <person name="Buettner E."/>
            <person name="Kellner H."/>
        </authorList>
    </citation>
    <scope>NUCLEOTIDE SEQUENCE [LARGE SCALE GENOMIC DNA]</scope>
    <source>
        <strain evidence="2 3">DSM 108285</strain>
    </source>
</reference>
<dbReference type="AlphaFoldDB" id="A0A4S4KFG2"/>
<accession>A0A4S4KFG2</accession>
<organism evidence="2 3">
    <name type="scientific">Phellinidium pouzarii</name>
    <dbReference type="NCBI Taxonomy" id="167371"/>
    <lineage>
        <taxon>Eukaryota</taxon>
        <taxon>Fungi</taxon>
        <taxon>Dikarya</taxon>
        <taxon>Basidiomycota</taxon>
        <taxon>Agaricomycotina</taxon>
        <taxon>Agaricomycetes</taxon>
        <taxon>Hymenochaetales</taxon>
        <taxon>Hymenochaetaceae</taxon>
        <taxon>Phellinidium</taxon>
    </lineage>
</organism>
<keyword evidence="3" id="KW-1185">Reference proteome</keyword>
<feature type="compositionally biased region" description="Basic residues" evidence="1">
    <location>
        <begin position="77"/>
        <end position="88"/>
    </location>
</feature>
<gene>
    <name evidence="2" type="ORF">EW145_g7711</name>
</gene>
<feature type="compositionally biased region" description="Acidic residues" evidence="1">
    <location>
        <begin position="61"/>
        <end position="73"/>
    </location>
</feature>
<evidence type="ECO:0000313" key="3">
    <source>
        <dbReference type="Proteomes" id="UP000308199"/>
    </source>
</evidence>
<comment type="caution">
    <text evidence="2">The sequence shown here is derived from an EMBL/GenBank/DDBJ whole genome shotgun (WGS) entry which is preliminary data.</text>
</comment>
<evidence type="ECO:0000256" key="1">
    <source>
        <dbReference type="SAM" id="MobiDB-lite"/>
    </source>
</evidence>
<feature type="compositionally biased region" description="Basic and acidic residues" evidence="1">
    <location>
        <begin position="43"/>
        <end position="56"/>
    </location>
</feature>
<sequence length="273" mass="29457">MNNFRRSVQEVVQVVKIADTTLKKRLNEFKKTPSGALTLADFRTGKERETKEKEGEASGGSEEDEEELGEDNEGVTRKRGKKMKKKKKERKRKRVIECDVCDQTCARPNAAGSAGIGRGGTLEGTTDCTTENLKLPCDSLCLHPPYWHHSSAWPSRLLPLTWGSALVLGDWAATLLDRSTARRSISRSALPNKSDYVCKATDKTGCSLGDASKIASLVVSDLSVNEQIAGSASVAIVNFTCPLSGSTSCSLTFVPDADNIAGASEYGLVVLTQ</sequence>
<protein>
    <submittedName>
        <fullName evidence="2">Uncharacterized protein</fullName>
    </submittedName>
</protein>
<feature type="region of interest" description="Disordered" evidence="1">
    <location>
        <begin position="33"/>
        <end position="88"/>
    </location>
</feature>